<comment type="subunit">
    <text evidence="6">Component of a multi-subunit COQ enzyme complex.</text>
</comment>
<keyword evidence="4 6" id="KW-0472">Membrane</keyword>
<dbReference type="InterPro" id="IPR027540">
    <property type="entry name" value="Coq4_euk"/>
</dbReference>
<feature type="compositionally biased region" description="Low complexity" evidence="7">
    <location>
        <begin position="231"/>
        <end position="249"/>
    </location>
</feature>
<name>A0A7S0WEV0_9CHLO</name>
<feature type="binding site" evidence="6">
    <location>
        <position position="145"/>
    </location>
    <ligand>
        <name>Zn(2+)</name>
        <dbReference type="ChEBI" id="CHEBI:29105"/>
    </ligand>
</feature>
<dbReference type="HAMAP" id="MF_03111">
    <property type="entry name" value="Coq4"/>
    <property type="match status" value="1"/>
</dbReference>
<dbReference type="InterPro" id="IPR007715">
    <property type="entry name" value="Coq4"/>
</dbReference>
<feature type="binding site" evidence="6">
    <location>
        <position position="133"/>
    </location>
    <ligand>
        <name>Zn(2+)</name>
        <dbReference type="ChEBI" id="CHEBI:29105"/>
    </ligand>
</feature>
<accession>A0A7S0WEV0</accession>
<evidence type="ECO:0000256" key="7">
    <source>
        <dbReference type="SAM" id="MobiDB-lite"/>
    </source>
</evidence>
<dbReference type="EC" id="4.1.1.130" evidence="6"/>
<dbReference type="AlphaFoldDB" id="A0A7S0WEV0"/>
<comment type="pathway">
    <text evidence="6">Cofactor biosynthesis; ubiquinone biosynthesis.</text>
</comment>
<dbReference type="PANTHER" id="PTHR12922">
    <property type="entry name" value="UBIQUINONE BIOSYNTHESIS PROTEIN"/>
    <property type="match status" value="1"/>
</dbReference>
<keyword evidence="6" id="KW-0862">Zinc</keyword>
<gene>
    <name evidence="8" type="ORF">CLEI1391_LOCUS1168</name>
</gene>
<evidence type="ECO:0000256" key="2">
    <source>
        <dbReference type="ARBA" id="ARBA00022792"/>
    </source>
</evidence>
<feature type="binding site" evidence="6">
    <location>
        <position position="130"/>
    </location>
    <ligand>
        <name>Zn(2+)</name>
        <dbReference type="ChEBI" id="CHEBI:29105"/>
    </ligand>
</feature>
<dbReference type="PANTHER" id="PTHR12922:SF7">
    <property type="entry name" value="UBIQUINONE BIOSYNTHESIS PROTEIN COQ4 HOMOLOG, MITOCHONDRIAL"/>
    <property type="match status" value="1"/>
</dbReference>
<evidence type="ECO:0000256" key="1">
    <source>
        <dbReference type="ARBA" id="ARBA00022688"/>
    </source>
</evidence>
<evidence type="ECO:0000256" key="4">
    <source>
        <dbReference type="ARBA" id="ARBA00023136"/>
    </source>
</evidence>
<protein>
    <recommendedName>
        <fullName evidence="6">Ubiquinone biosynthesis protein COQ4 homolog, mitochondrial</fullName>
    </recommendedName>
    <alternativeName>
        <fullName evidence="6">4-hydroxy-3-methoxy-5-polyprenylbenzoate decarboxylase</fullName>
        <ecNumber evidence="6">4.1.1.130</ecNumber>
    </alternativeName>
    <alternativeName>
        <fullName evidence="6">Coenzyme Q biosynthesis protein 4 homolog</fullName>
    </alternativeName>
</protein>
<keyword evidence="1 6" id="KW-0831">Ubiquinone biosynthesis</keyword>
<dbReference type="GO" id="GO:0008270">
    <property type="term" value="F:zinc ion binding"/>
    <property type="evidence" value="ECO:0007669"/>
    <property type="project" value="UniProtKB-UniRule"/>
</dbReference>
<reference evidence="8" key="1">
    <citation type="submission" date="2021-01" db="EMBL/GenBank/DDBJ databases">
        <authorList>
            <person name="Corre E."/>
            <person name="Pelletier E."/>
            <person name="Niang G."/>
            <person name="Scheremetjew M."/>
            <person name="Finn R."/>
            <person name="Kale V."/>
            <person name="Holt S."/>
            <person name="Cochrane G."/>
            <person name="Meng A."/>
            <person name="Brown T."/>
            <person name="Cohen L."/>
        </authorList>
    </citation>
    <scope>NUCLEOTIDE SEQUENCE</scope>
    <source>
        <strain evidence="8">SAG 11-49</strain>
    </source>
</reference>
<keyword evidence="2 6" id="KW-0999">Mitochondrion inner membrane</keyword>
<organism evidence="8">
    <name type="scientific">Chlamydomonas leiostraca</name>
    <dbReference type="NCBI Taxonomy" id="1034604"/>
    <lineage>
        <taxon>Eukaryota</taxon>
        <taxon>Viridiplantae</taxon>
        <taxon>Chlorophyta</taxon>
        <taxon>core chlorophytes</taxon>
        <taxon>Chlorophyceae</taxon>
        <taxon>CS clade</taxon>
        <taxon>Chlamydomonadales</taxon>
        <taxon>Chlamydomonadaceae</taxon>
        <taxon>Chlamydomonas</taxon>
    </lineage>
</organism>
<comment type="subcellular location">
    <subcellularLocation>
        <location evidence="6">Mitochondrion inner membrane</location>
        <topology evidence="6">Peripheral membrane protein</topology>
        <orientation evidence="6">Matrix side</orientation>
    </subcellularLocation>
</comment>
<dbReference type="Pfam" id="PF05019">
    <property type="entry name" value="Coq4"/>
    <property type="match status" value="1"/>
</dbReference>
<dbReference type="EMBL" id="HBFB01002309">
    <property type="protein sequence ID" value="CAD8665017.1"/>
    <property type="molecule type" value="Transcribed_RNA"/>
</dbReference>
<keyword evidence="3 6" id="KW-0496">Mitochondrion</keyword>
<dbReference type="UniPathway" id="UPA00232"/>
<keyword evidence="5 6" id="KW-0456">Lyase</keyword>
<dbReference type="GO" id="GO:0031314">
    <property type="term" value="C:extrinsic component of mitochondrial inner membrane"/>
    <property type="evidence" value="ECO:0007669"/>
    <property type="project" value="UniProtKB-UniRule"/>
</dbReference>
<comment type="function">
    <text evidence="6">Lyase that catalyzes the C1-decarboxylation of 4-hydroxy-3-methoxy-5-(all-trans-polyprenyl)benzoic acid into 2-methoxy-6-(all-trans-polyprenyl)phenol during ubiquinone biosynthesis.</text>
</comment>
<evidence type="ECO:0000256" key="6">
    <source>
        <dbReference type="HAMAP-Rule" id="MF_03111"/>
    </source>
</evidence>
<dbReference type="GO" id="GO:0120539">
    <property type="term" value="F:4-hydroxy-3-methoxy-5-polyprenylbenzoate decarboxylase activity"/>
    <property type="evidence" value="ECO:0007669"/>
    <property type="project" value="UniProtKB-EC"/>
</dbReference>
<evidence type="ECO:0000256" key="3">
    <source>
        <dbReference type="ARBA" id="ARBA00023128"/>
    </source>
</evidence>
<keyword evidence="6" id="KW-0479">Metal-binding</keyword>
<comment type="similarity">
    <text evidence="6">Belongs to the COQ4 family.</text>
</comment>
<feature type="region of interest" description="Disordered" evidence="7">
    <location>
        <begin position="225"/>
        <end position="249"/>
    </location>
</feature>
<feature type="binding site" evidence="6">
    <location>
        <position position="129"/>
    </location>
    <ligand>
        <name>Zn(2+)</name>
        <dbReference type="ChEBI" id="CHEBI:29105"/>
    </ligand>
</feature>
<proteinExistence type="inferred from homology"/>
<evidence type="ECO:0000256" key="5">
    <source>
        <dbReference type="ARBA" id="ARBA00023239"/>
    </source>
</evidence>
<evidence type="ECO:0000313" key="8">
    <source>
        <dbReference type="EMBL" id="CAD8665017.1"/>
    </source>
</evidence>
<sequence>MSGPLYPTHVPLNPIQKGAVAVLASVGALLRPQRGDLVGIVGETTGSWMLHQLRDRMAADETGRLILAERPRVTDEAVAHCWDLPPHTFGGAYARFMGTRGFAADERPPVRFVDDPELAYVIARMREVHDFWHVLFDCHTNVFGELALKALEFVQTGVPMTGLAVAGAQFRLSQADRALLNARYMPWALRAGMQCKDLMTVYYEKHFEDDLDELRGRLRILTAPPPPPHLAPKLKQQQQQQQAGHQHRH</sequence>
<comment type="catalytic activity">
    <reaction evidence="6">
        <text>a 4-hydroxy-3-methoxy-5-(all-trans-polyprenyl)benzoate + H(+) = a 2-methoxy-6-(all-trans-polyprenyl)phenol + CO2</text>
        <dbReference type="Rhea" id="RHEA:81179"/>
        <dbReference type="Rhea" id="RHEA-COMP:9551"/>
        <dbReference type="Rhea" id="RHEA-COMP:10931"/>
        <dbReference type="ChEBI" id="CHEBI:15378"/>
        <dbReference type="ChEBI" id="CHEBI:16526"/>
        <dbReference type="ChEBI" id="CHEBI:62731"/>
        <dbReference type="ChEBI" id="CHEBI:84443"/>
        <dbReference type="EC" id="4.1.1.130"/>
    </reaction>
</comment>
<comment type="cofactor">
    <cofactor evidence="6">
        <name>Zn(2+)</name>
        <dbReference type="ChEBI" id="CHEBI:29105"/>
    </cofactor>
</comment>